<proteinExistence type="predicted"/>
<dbReference type="WBParaSite" id="PSAMB.scaffold2748size21487.g19112.t1">
    <property type="protein sequence ID" value="PSAMB.scaffold2748size21487.g19112.t1"/>
    <property type="gene ID" value="PSAMB.scaffold2748size21487.g19112"/>
</dbReference>
<evidence type="ECO:0000313" key="2">
    <source>
        <dbReference type="WBParaSite" id="PSAMB.scaffold2748size21487.g19112.t1"/>
    </source>
</evidence>
<sequence length="164" mass="17882">MRSTLGCATSSDVVRRFSSCSSALIDTPRPLPCARRARSGHGIVPVAQDFFVMPLYYPCHARLVCRSTRRPVAILRSSCSSLCAHRARPVYRITLLALVNSSRPPRLPWCAGSAGLLRHAAVLPLPCTSRLPLRAQRAGPSPYCARHARRCVPTAPVPATLLRC</sequence>
<keyword evidence="1" id="KW-1185">Reference proteome</keyword>
<dbReference type="AlphaFoldDB" id="A0A914W026"/>
<reference evidence="2" key="1">
    <citation type="submission" date="2022-11" db="UniProtKB">
        <authorList>
            <consortium name="WormBaseParasite"/>
        </authorList>
    </citation>
    <scope>IDENTIFICATION</scope>
</reference>
<protein>
    <submittedName>
        <fullName evidence="2">Uncharacterized protein</fullName>
    </submittedName>
</protein>
<accession>A0A914W026</accession>
<organism evidence="1 2">
    <name type="scientific">Plectus sambesii</name>
    <dbReference type="NCBI Taxonomy" id="2011161"/>
    <lineage>
        <taxon>Eukaryota</taxon>
        <taxon>Metazoa</taxon>
        <taxon>Ecdysozoa</taxon>
        <taxon>Nematoda</taxon>
        <taxon>Chromadorea</taxon>
        <taxon>Plectida</taxon>
        <taxon>Plectina</taxon>
        <taxon>Plectoidea</taxon>
        <taxon>Plectidae</taxon>
        <taxon>Plectus</taxon>
    </lineage>
</organism>
<name>A0A914W026_9BILA</name>
<evidence type="ECO:0000313" key="1">
    <source>
        <dbReference type="Proteomes" id="UP000887566"/>
    </source>
</evidence>
<dbReference type="Proteomes" id="UP000887566">
    <property type="component" value="Unplaced"/>
</dbReference>